<evidence type="ECO:0000313" key="1">
    <source>
        <dbReference type="EMBL" id="CAM9427934.1"/>
    </source>
</evidence>
<name>A0AC59Y6G4_RANTA</name>
<reference evidence="1" key="1">
    <citation type="submission" date="2023-05" db="EMBL/GenBank/DDBJ databases">
        <authorList>
            <consortium name="ELIXIR-Norway"/>
        </authorList>
    </citation>
    <scope>NUCLEOTIDE SEQUENCE</scope>
</reference>
<proteinExistence type="predicted"/>
<dbReference type="EMBL" id="OX596094">
    <property type="protein sequence ID" value="CAM9427934.1"/>
    <property type="molecule type" value="Genomic_DNA"/>
</dbReference>
<organism evidence="1 2">
    <name type="scientific">Rangifer tarandus platyrhynchus</name>
    <name type="common">Svalbard reindeer</name>
    <dbReference type="NCBI Taxonomy" id="3082113"/>
    <lineage>
        <taxon>Eukaryota</taxon>
        <taxon>Metazoa</taxon>
        <taxon>Chordata</taxon>
        <taxon>Craniata</taxon>
        <taxon>Vertebrata</taxon>
        <taxon>Euteleostomi</taxon>
        <taxon>Mammalia</taxon>
        <taxon>Eutheria</taxon>
        <taxon>Laurasiatheria</taxon>
        <taxon>Artiodactyla</taxon>
        <taxon>Ruminantia</taxon>
        <taxon>Pecora</taxon>
        <taxon>Cervidae</taxon>
        <taxon>Odocoileinae</taxon>
        <taxon>Rangifer</taxon>
    </lineage>
</organism>
<dbReference type="Proteomes" id="UP001162501">
    <property type="component" value="Chromosome 10"/>
</dbReference>
<sequence length="86" mass="9259">MLLPSANSAQEQWRAYFTGLGRPGHRQRASGAQGCSLARGNSEQRGPHLPSAAPPPPALSRQTSRQDVPAGRLSRTEPRPLPRPRG</sequence>
<protein>
    <submittedName>
        <fullName evidence="1">Uncharacterized protein</fullName>
    </submittedName>
</protein>
<evidence type="ECO:0000313" key="2">
    <source>
        <dbReference type="Proteomes" id="UP001162501"/>
    </source>
</evidence>
<reference evidence="1" key="2">
    <citation type="submission" date="2025-03" db="EMBL/GenBank/DDBJ databases">
        <authorList>
            <consortium name="ELIXIR-Norway"/>
            <consortium name="Elixir Norway"/>
        </authorList>
    </citation>
    <scope>NUCLEOTIDE SEQUENCE</scope>
</reference>
<gene>
    <name evidence="1" type="ORF">MRATA1EN22A_LOCUS2378</name>
</gene>
<accession>A0AC59Y6G4</accession>